<keyword evidence="1" id="KW-0472">Membrane</keyword>
<proteinExistence type="predicted"/>
<feature type="non-terminal residue" evidence="2">
    <location>
        <position position="53"/>
    </location>
</feature>
<protein>
    <submittedName>
        <fullName evidence="2">Uncharacterized protein</fullName>
    </submittedName>
</protein>
<keyword evidence="1" id="KW-1133">Transmembrane helix</keyword>
<name>A0A382DGM8_9ZZZZ</name>
<dbReference type="EMBL" id="UINC01038976">
    <property type="protein sequence ID" value="SVB36783.1"/>
    <property type="molecule type" value="Genomic_DNA"/>
</dbReference>
<gene>
    <name evidence="2" type="ORF">METZ01_LOCUS189637</name>
</gene>
<evidence type="ECO:0000256" key="1">
    <source>
        <dbReference type="SAM" id="Phobius"/>
    </source>
</evidence>
<keyword evidence="1" id="KW-0812">Transmembrane</keyword>
<sequence length="53" mass="5845">MPDLFCDLCGGLNEVGFYYGILLLIFNLNSLFDRISPLSALVCPFDVSCHGQC</sequence>
<accession>A0A382DGM8</accession>
<evidence type="ECO:0000313" key="2">
    <source>
        <dbReference type="EMBL" id="SVB36783.1"/>
    </source>
</evidence>
<organism evidence="2">
    <name type="scientific">marine metagenome</name>
    <dbReference type="NCBI Taxonomy" id="408172"/>
    <lineage>
        <taxon>unclassified sequences</taxon>
        <taxon>metagenomes</taxon>
        <taxon>ecological metagenomes</taxon>
    </lineage>
</organism>
<feature type="transmembrane region" description="Helical" evidence="1">
    <location>
        <begin position="15"/>
        <end position="32"/>
    </location>
</feature>
<dbReference type="AlphaFoldDB" id="A0A382DGM8"/>
<reference evidence="2" key="1">
    <citation type="submission" date="2018-05" db="EMBL/GenBank/DDBJ databases">
        <authorList>
            <person name="Lanie J.A."/>
            <person name="Ng W.-L."/>
            <person name="Kazmierczak K.M."/>
            <person name="Andrzejewski T.M."/>
            <person name="Davidsen T.M."/>
            <person name="Wayne K.J."/>
            <person name="Tettelin H."/>
            <person name="Glass J.I."/>
            <person name="Rusch D."/>
            <person name="Podicherti R."/>
            <person name="Tsui H.-C.T."/>
            <person name="Winkler M.E."/>
        </authorList>
    </citation>
    <scope>NUCLEOTIDE SEQUENCE</scope>
</reference>